<evidence type="ECO:0000256" key="3">
    <source>
        <dbReference type="ARBA" id="ARBA00022473"/>
    </source>
</evidence>
<gene>
    <name evidence="15" type="ORF">L5515_000563</name>
</gene>
<dbReference type="SMART" id="SM01330">
    <property type="entry name" value="Frizzled"/>
    <property type="match status" value="1"/>
</dbReference>
<evidence type="ECO:0000256" key="6">
    <source>
        <dbReference type="ARBA" id="ARBA00023136"/>
    </source>
</evidence>
<reference evidence="15 16" key="1">
    <citation type="submission" date="2022-04" db="EMBL/GenBank/DDBJ databases">
        <title>Chromosome-level reference genomes for two strains of Caenorhabditis briggsae: an improved platform for comparative genomics.</title>
        <authorList>
            <person name="Stevens L."/>
            <person name="Andersen E."/>
        </authorList>
    </citation>
    <scope>NUCLEOTIDE SEQUENCE [LARGE SCALE GENOMIC DNA]</scope>
    <source>
        <strain evidence="15">VX34</strain>
        <tissue evidence="15">Whole-organism</tissue>
    </source>
</reference>
<sequence>MSHLLLLRLLFLTGTICQARLINSEVVKDVSVYLCSHISTYSHANMNFFSYPVQFCVTLRSDKGIREEIKDLQSTTSLQSRVSISWRQLATANSCRLTFKGYQTEYRISPDLGGYETCQTSISRHLFKLSQGMNLGIEHQKRIEFNSTNQDCPILNVPTVYPEYVSCKFTSNEWYQIEWKSTIRYETFRNGEYGTYWANDTQNFIVKMSEEMRRNGSEHVWLKRLLKLESRLEGCDATKLLIRFADDWTYSANSVSLSYRIFEGSTKIHSDHIGTFNVEGWKELNIPLKRIPGDHEICAQLLNPAVSRHYVCSRIVDALDFKHLKHPFNVFFRILRFHSSGSNSTHQMMHSLGILLFIPLATSSIFDQAVKGKCIPIDIELCKDLPYNYTYFPNTILHNDQHTLQTHTEHFKPLMKTKCHPHIHFFICSVFAPMCPVGMPQAVTSCKSVCEQVKADCFSILDEFGIGWPEPLNCAQFPDPPELCMKPTEDEITGGFSAPRVPSKVASSSSKKPTGCPSDLVDVDPHDSKSQCAFSCESNVMFSSNNKLMVRSWSIWFAAANAGVAIFSFLTFAIDRKRFRFPERCVFYLSLCLFLSSLPYLSPLILEPKIRSCHAMGNGRSYLSIGSFDNSYCLASFLLNYFFTTAAALWWLMFSFTLYLSGGRKWVPEGIEACSSYVHFVAWGLSSLATIVVLIFNKVDASELTALCSVGNLNSIALLWFVIVPRTICIVIGTCFIVGGFASMCRERISFRTRGTDTSKLEKLMVKMGLFCVLFILPNVVELVCECYKFMILTQWTRMTIDCKQQLGACHRPPPPQAEIYMASVLSSLTTGFSCLMWVLSAKTIHSWKNFIFCGMCSTAPVKNPIEPSTRPLLEPPTAPPPQPPVYMQMTTTPQNAWRPSKVV</sequence>
<feature type="domain" description="G-protein coupled receptors family 2 profile 2" evidence="14">
    <location>
        <begin position="550"/>
        <end position="842"/>
    </location>
</feature>
<keyword evidence="5 11" id="KW-1133">Transmembrane helix</keyword>
<comment type="subcellular location">
    <subcellularLocation>
        <location evidence="1">Membrane</location>
        <topology evidence="1">Multi-pass membrane protein</topology>
    </subcellularLocation>
</comment>
<feature type="transmembrane region" description="Helical" evidence="11">
    <location>
        <begin position="586"/>
        <end position="606"/>
    </location>
</feature>
<dbReference type="InterPro" id="IPR017981">
    <property type="entry name" value="GPCR_2-like_7TM"/>
</dbReference>
<organism evidence="15 16">
    <name type="scientific">Caenorhabditis briggsae</name>
    <dbReference type="NCBI Taxonomy" id="6238"/>
    <lineage>
        <taxon>Eukaryota</taxon>
        <taxon>Metazoa</taxon>
        <taxon>Ecdysozoa</taxon>
        <taxon>Nematoda</taxon>
        <taxon>Chromadorea</taxon>
        <taxon>Rhabditida</taxon>
        <taxon>Rhabditina</taxon>
        <taxon>Rhabditomorpha</taxon>
        <taxon>Rhabditoidea</taxon>
        <taxon>Rhabditidae</taxon>
        <taxon>Peloderinae</taxon>
        <taxon>Caenorhabditis</taxon>
    </lineage>
</organism>
<feature type="transmembrane region" description="Helical" evidence="11">
    <location>
        <begin position="716"/>
        <end position="743"/>
    </location>
</feature>
<evidence type="ECO:0000256" key="10">
    <source>
        <dbReference type="SAM" id="MobiDB-lite"/>
    </source>
</evidence>
<dbReference type="GO" id="GO:0007166">
    <property type="term" value="P:cell surface receptor signaling pathway"/>
    <property type="evidence" value="ECO:0007669"/>
    <property type="project" value="InterPro"/>
</dbReference>
<evidence type="ECO:0000256" key="11">
    <source>
        <dbReference type="SAM" id="Phobius"/>
    </source>
</evidence>
<dbReference type="AlphaFoldDB" id="A0AAE9J2J1"/>
<feature type="region of interest" description="Disordered" evidence="10">
    <location>
        <begin position="496"/>
        <end position="517"/>
    </location>
</feature>
<dbReference type="Gene3D" id="1.10.2000.10">
    <property type="entry name" value="Frizzled cysteine-rich domain"/>
    <property type="match status" value="1"/>
</dbReference>
<feature type="compositionally biased region" description="Low complexity" evidence="10">
    <location>
        <begin position="497"/>
        <end position="513"/>
    </location>
</feature>
<dbReference type="PANTHER" id="PTHR11309">
    <property type="entry name" value="FRIZZLED"/>
    <property type="match status" value="1"/>
</dbReference>
<dbReference type="CDD" id="cd07454">
    <property type="entry name" value="CRD_LIN_17"/>
    <property type="match status" value="1"/>
</dbReference>
<keyword evidence="16" id="KW-1185">Reference proteome</keyword>
<dbReference type="Pfam" id="PF01392">
    <property type="entry name" value="Fz"/>
    <property type="match status" value="1"/>
</dbReference>
<feature type="disulfide bond" evidence="9">
    <location>
        <begin position="450"/>
        <end position="474"/>
    </location>
</feature>
<feature type="chain" id="PRO_5042289348" description="Protein CBR-LIN-17" evidence="12">
    <location>
        <begin position="20"/>
        <end position="904"/>
    </location>
</feature>
<feature type="transmembrane region" description="Helical" evidence="11">
    <location>
        <begin position="820"/>
        <end position="840"/>
    </location>
</feature>
<dbReference type="InterPro" id="IPR000539">
    <property type="entry name" value="Frizzled/Smoothened_7TM"/>
</dbReference>
<evidence type="ECO:0000256" key="7">
    <source>
        <dbReference type="ARBA" id="ARBA00023157"/>
    </source>
</evidence>
<evidence type="ECO:0000256" key="8">
    <source>
        <dbReference type="ARBA" id="ARBA00023170"/>
    </source>
</evidence>
<evidence type="ECO:0000313" key="15">
    <source>
        <dbReference type="EMBL" id="UMM11124.1"/>
    </source>
</evidence>
<accession>A0AAE9J2J1</accession>
<dbReference type="SUPFAM" id="SSF63501">
    <property type="entry name" value="Frizzled cysteine-rich domain"/>
    <property type="match status" value="1"/>
</dbReference>
<evidence type="ECO:0000256" key="2">
    <source>
        <dbReference type="ARBA" id="ARBA00008077"/>
    </source>
</evidence>
<evidence type="ECO:0000259" key="13">
    <source>
        <dbReference type="PROSITE" id="PS50038"/>
    </source>
</evidence>
<keyword evidence="7 9" id="KW-1015">Disulfide bond</keyword>
<dbReference type="InterPro" id="IPR041774">
    <property type="entry name" value="LIN-17_CRD"/>
</dbReference>
<evidence type="ECO:0000256" key="1">
    <source>
        <dbReference type="ARBA" id="ARBA00004141"/>
    </source>
</evidence>
<name>A0AAE9J2J1_CAEBR</name>
<feature type="region of interest" description="Disordered" evidence="10">
    <location>
        <begin position="868"/>
        <end position="904"/>
    </location>
</feature>
<dbReference type="InterPro" id="IPR015526">
    <property type="entry name" value="Frizzled/SFRP"/>
</dbReference>
<dbReference type="EMBL" id="CP092620">
    <property type="protein sequence ID" value="UMM11124.1"/>
    <property type="molecule type" value="Genomic_DNA"/>
</dbReference>
<keyword evidence="6 11" id="KW-0472">Membrane</keyword>
<keyword evidence="12" id="KW-0732">Signal</keyword>
<evidence type="ECO:0000256" key="12">
    <source>
        <dbReference type="SAM" id="SignalP"/>
    </source>
</evidence>
<feature type="disulfide bond" evidence="9">
    <location>
        <begin position="374"/>
        <end position="435"/>
    </location>
</feature>
<feature type="domain" description="FZ" evidence="13">
    <location>
        <begin position="369"/>
        <end position="487"/>
    </location>
</feature>
<feature type="disulfide bond" evidence="9">
    <location>
        <begin position="382"/>
        <end position="428"/>
    </location>
</feature>
<dbReference type="PROSITE" id="PS50261">
    <property type="entry name" value="G_PROTEIN_RECEP_F2_4"/>
    <property type="match status" value="1"/>
</dbReference>
<feature type="transmembrane region" description="Helical" evidence="11">
    <location>
        <begin position="764"/>
        <end position="781"/>
    </location>
</feature>
<dbReference type="GO" id="GO:0016020">
    <property type="term" value="C:membrane"/>
    <property type="evidence" value="ECO:0007669"/>
    <property type="project" value="UniProtKB-SubCell"/>
</dbReference>
<keyword evidence="3" id="KW-0217">Developmental protein</keyword>
<dbReference type="PROSITE" id="PS50038">
    <property type="entry name" value="FZ"/>
    <property type="match status" value="1"/>
</dbReference>
<dbReference type="SMART" id="SM00063">
    <property type="entry name" value="FRI"/>
    <property type="match status" value="1"/>
</dbReference>
<comment type="caution">
    <text evidence="9">Lacks conserved residue(s) required for the propagation of feature annotation.</text>
</comment>
<dbReference type="Proteomes" id="UP000829354">
    <property type="component" value="Chromosome I"/>
</dbReference>
<evidence type="ECO:0000256" key="5">
    <source>
        <dbReference type="ARBA" id="ARBA00022989"/>
    </source>
</evidence>
<proteinExistence type="inferred from homology"/>
<evidence type="ECO:0000256" key="4">
    <source>
        <dbReference type="ARBA" id="ARBA00022692"/>
    </source>
</evidence>
<dbReference type="InterPro" id="IPR036790">
    <property type="entry name" value="Frizzled_dom_sf"/>
</dbReference>
<evidence type="ECO:0000259" key="14">
    <source>
        <dbReference type="PROSITE" id="PS50261"/>
    </source>
</evidence>
<evidence type="ECO:0000313" key="16">
    <source>
        <dbReference type="Proteomes" id="UP000829354"/>
    </source>
</evidence>
<feature type="signal peptide" evidence="12">
    <location>
        <begin position="1"/>
        <end position="19"/>
    </location>
</feature>
<dbReference type="GO" id="GO:0004888">
    <property type="term" value="F:transmembrane signaling receptor activity"/>
    <property type="evidence" value="ECO:0007669"/>
    <property type="project" value="InterPro"/>
</dbReference>
<evidence type="ECO:0000256" key="9">
    <source>
        <dbReference type="PROSITE-ProRule" id="PRU00090"/>
    </source>
</evidence>
<keyword evidence="4 11" id="KW-0812">Transmembrane</keyword>
<protein>
    <recommendedName>
        <fullName evidence="17">Protein CBR-LIN-17</fullName>
    </recommendedName>
</protein>
<feature type="transmembrane region" description="Helical" evidence="11">
    <location>
        <begin position="638"/>
        <end position="662"/>
    </location>
</feature>
<evidence type="ECO:0008006" key="17">
    <source>
        <dbReference type="Google" id="ProtNLM"/>
    </source>
</evidence>
<dbReference type="Pfam" id="PF01534">
    <property type="entry name" value="Frizzled"/>
    <property type="match status" value="1"/>
</dbReference>
<feature type="disulfide bond" evidence="9">
    <location>
        <begin position="419"/>
        <end position="457"/>
    </location>
</feature>
<comment type="similarity">
    <text evidence="2">Belongs to the G-protein coupled receptor Fz/Smo family.</text>
</comment>
<feature type="transmembrane region" description="Helical" evidence="11">
    <location>
        <begin position="553"/>
        <end position="574"/>
    </location>
</feature>
<feature type="transmembrane region" description="Helical" evidence="11">
    <location>
        <begin position="674"/>
        <end position="696"/>
    </location>
</feature>
<dbReference type="PANTHER" id="PTHR11309:SF99">
    <property type="entry name" value="FRIZZLED-4"/>
    <property type="match status" value="1"/>
</dbReference>
<feature type="compositionally biased region" description="Pro residues" evidence="10">
    <location>
        <begin position="874"/>
        <end position="885"/>
    </location>
</feature>
<dbReference type="InterPro" id="IPR020067">
    <property type="entry name" value="Frizzled_dom"/>
</dbReference>
<dbReference type="Gene3D" id="1.20.1070.10">
    <property type="entry name" value="Rhodopsin 7-helix transmembrane proteins"/>
    <property type="match status" value="1"/>
</dbReference>
<keyword evidence="8" id="KW-0675">Receptor</keyword>
<dbReference type="PRINTS" id="PR00489">
    <property type="entry name" value="FRIZZLED"/>
</dbReference>